<evidence type="ECO:0000313" key="1">
    <source>
        <dbReference type="EMBL" id="GME70097.1"/>
    </source>
</evidence>
<keyword evidence="2" id="KW-1185">Reference proteome</keyword>
<accession>A0ACB5SR39</accession>
<sequence>MKVLIIYAHPEPRSLNGLLFKTAIDELTKQGHEVQTSDLYAMNWKSEIDSTDFPLYGTDETNPKSKPMIIAMQSMIGYTHGQLTEDVKKEQEKLAWSDTVIFLFPLWWSSWPAIMKGWVDRVFSMGYAYGVGFSAEKPHGERYGEGVFKGKRALLAFTAGGPKSYYGELGIGGELFNVLYPIQHNVLFYPGFDVLPPFVAFNAGMCEQEQVDGIVSDWKQYLGAVETAEPYRFRSQNGGDYDLKTLVLKEELVEKNVSILEIHLKK</sequence>
<gene>
    <name evidence="1" type="ORF">Amon02_000002400</name>
</gene>
<dbReference type="Proteomes" id="UP001165064">
    <property type="component" value="Unassembled WGS sequence"/>
</dbReference>
<proteinExistence type="predicted"/>
<organism evidence="1 2">
    <name type="scientific">Ambrosiozyma monospora</name>
    <name type="common">Yeast</name>
    <name type="synonym">Endomycopsis monosporus</name>
    <dbReference type="NCBI Taxonomy" id="43982"/>
    <lineage>
        <taxon>Eukaryota</taxon>
        <taxon>Fungi</taxon>
        <taxon>Dikarya</taxon>
        <taxon>Ascomycota</taxon>
        <taxon>Saccharomycotina</taxon>
        <taxon>Pichiomycetes</taxon>
        <taxon>Pichiales</taxon>
        <taxon>Pichiaceae</taxon>
        <taxon>Ambrosiozyma</taxon>
    </lineage>
</organism>
<comment type="caution">
    <text evidence="1">The sequence shown here is derived from an EMBL/GenBank/DDBJ whole genome shotgun (WGS) entry which is preliminary data.</text>
</comment>
<reference evidence="1" key="1">
    <citation type="submission" date="2023-04" db="EMBL/GenBank/DDBJ databases">
        <title>Ambrosiozyma monospora NBRC 10751.</title>
        <authorList>
            <person name="Ichikawa N."/>
            <person name="Sato H."/>
            <person name="Tonouchi N."/>
        </authorList>
    </citation>
    <scope>NUCLEOTIDE SEQUENCE</scope>
    <source>
        <strain evidence="1">NBRC 10751</strain>
    </source>
</reference>
<dbReference type="EMBL" id="BSXS01000001">
    <property type="protein sequence ID" value="GME70097.1"/>
    <property type="molecule type" value="Genomic_DNA"/>
</dbReference>
<protein>
    <submittedName>
        <fullName evidence="1">Unnamed protein product</fullName>
    </submittedName>
</protein>
<evidence type="ECO:0000313" key="2">
    <source>
        <dbReference type="Proteomes" id="UP001165064"/>
    </source>
</evidence>
<name>A0ACB5SR39_AMBMO</name>